<name>A0A0C9T5A2_PLICR</name>
<dbReference type="GO" id="GO:0003959">
    <property type="term" value="F:NADPH dehydrogenase activity"/>
    <property type="evidence" value="ECO:0007669"/>
    <property type="project" value="TreeGrafter"/>
</dbReference>
<dbReference type="AlphaFoldDB" id="A0A0C9T5A2"/>
<dbReference type="CDD" id="cd02933">
    <property type="entry name" value="OYE_like_FMN"/>
    <property type="match status" value="1"/>
</dbReference>
<dbReference type="FunFam" id="3.20.20.70:FF:000138">
    <property type="entry name" value="NADPH dehydrogenase 1"/>
    <property type="match status" value="1"/>
</dbReference>
<evidence type="ECO:0000313" key="3">
    <source>
        <dbReference type="Proteomes" id="UP000053263"/>
    </source>
</evidence>
<reference evidence="2 3" key="1">
    <citation type="submission" date="2014-06" db="EMBL/GenBank/DDBJ databases">
        <title>Evolutionary Origins and Diversification of the Mycorrhizal Mutualists.</title>
        <authorList>
            <consortium name="DOE Joint Genome Institute"/>
            <consortium name="Mycorrhizal Genomics Consortium"/>
            <person name="Kohler A."/>
            <person name="Kuo A."/>
            <person name="Nagy L.G."/>
            <person name="Floudas D."/>
            <person name="Copeland A."/>
            <person name="Barry K.W."/>
            <person name="Cichocki N."/>
            <person name="Veneault-Fourrey C."/>
            <person name="LaButti K."/>
            <person name="Lindquist E.A."/>
            <person name="Lipzen A."/>
            <person name="Lundell T."/>
            <person name="Morin E."/>
            <person name="Murat C."/>
            <person name="Riley R."/>
            <person name="Ohm R."/>
            <person name="Sun H."/>
            <person name="Tunlid A."/>
            <person name="Henrissat B."/>
            <person name="Grigoriev I.V."/>
            <person name="Hibbett D.S."/>
            <person name="Martin F."/>
        </authorList>
    </citation>
    <scope>NUCLEOTIDE SEQUENCE [LARGE SCALE GENOMIC DNA]</scope>
    <source>
        <strain evidence="2 3">FD-325 SS-3</strain>
    </source>
</reference>
<organism evidence="2 3">
    <name type="scientific">Plicaturopsis crispa FD-325 SS-3</name>
    <dbReference type="NCBI Taxonomy" id="944288"/>
    <lineage>
        <taxon>Eukaryota</taxon>
        <taxon>Fungi</taxon>
        <taxon>Dikarya</taxon>
        <taxon>Basidiomycota</taxon>
        <taxon>Agaricomycotina</taxon>
        <taxon>Agaricomycetes</taxon>
        <taxon>Agaricomycetidae</taxon>
        <taxon>Amylocorticiales</taxon>
        <taxon>Amylocorticiaceae</taxon>
        <taxon>Plicatura</taxon>
        <taxon>Plicaturopsis crispa</taxon>
    </lineage>
</organism>
<dbReference type="EMBL" id="KN832579">
    <property type="protein sequence ID" value="KII83263.1"/>
    <property type="molecule type" value="Genomic_DNA"/>
</dbReference>
<dbReference type="InterPro" id="IPR045247">
    <property type="entry name" value="Oye-like"/>
</dbReference>
<dbReference type="OrthoDB" id="276546at2759"/>
<dbReference type="PANTHER" id="PTHR22893:SF91">
    <property type="entry name" value="NADPH DEHYDROGENASE 2-RELATED"/>
    <property type="match status" value="1"/>
</dbReference>
<dbReference type="HOGENOM" id="CLU_012153_0_0_1"/>
<evidence type="ECO:0000259" key="1">
    <source>
        <dbReference type="Pfam" id="PF00724"/>
    </source>
</evidence>
<dbReference type="SUPFAM" id="SSF51395">
    <property type="entry name" value="FMN-linked oxidoreductases"/>
    <property type="match status" value="1"/>
</dbReference>
<dbReference type="Pfam" id="PF00724">
    <property type="entry name" value="Oxidored_FMN"/>
    <property type="match status" value="1"/>
</dbReference>
<dbReference type="PANTHER" id="PTHR22893">
    <property type="entry name" value="NADH OXIDOREDUCTASE-RELATED"/>
    <property type="match status" value="1"/>
</dbReference>
<dbReference type="InterPro" id="IPR013785">
    <property type="entry name" value="Aldolase_TIM"/>
</dbReference>
<sequence length="373" mass="40907">MSTPKLFQPIKVGECDLAHRVVLAPLTRTRAKDSHLPSDQAAEYYAQRGSAPGTLLISEATYVSAHDAAGGRVSIPGIYTEEQVTGWRTIADAVHAKGSYLFMQIYVLGRAARRLENLEEQGFPYVSASDVQMSGRAKPPRPLTIPEIQEAVQQYARAAQNAIRAGVDGVELHGAHGYLIDQFLQDVSNKRTDAYGGSVENRARFGLEVVEAVTKAIGAKRTGIRISPWSRFQDMAMDDPKPTFAYFVRRLRELYPDLAYLHVVEPVVDAGTTRKNGVPEGQSNDFIREIWAPLPLISAGVYTRESGIQTADEKGDLIAYGRPFIANPDLPARLKHDIPLTPYDQETFYVQGPPGANGYTDYPFAAASASLVV</sequence>
<feature type="domain" description="NADH:flavin oxidoreductase/NADH oxidase N-terminal" evidence="1">
    <location>
        <begin position="5"/>
        <end position="340"/>
    </location>
</feature>
<accession>A0A0C9T5A2</accession>
<keyword evidence="3" id="KW-1185">Reference proteome</keyword>
<evidence type="ECO:0000313" key="2">
    <source>
        <dbReference type="EMBL" id="KII83263.1"/>
    </source>
</evidence>
<dbReference type="Proteomes" id="UP000053263">
    <property type="component" value="Unassembled WGS sequence"/>
</dbReference>
<proteinExistence type="predicted"/>
<gene>
    <name evidence="2" type="ORF">PLICRDRAFT_452974</name>
</gene>
<dbReference type="InterPro" id="IPR001155">
    <property type="entry name" value="OxRdtase_FMN_N"/>
</dbReference>
<dbReference type="Gene3D" id="3.20.20.70">
    <property type="entry name" value="Aldolase class I"/>
    <property type="match status" value="1"/>
</dbReference>
<dbReference type="GO" id="GO:0010181">
    <property type="term" value="F:FMN binding"/>
    <property type="evidence" value="ECO:0007669"/>
    <property type="project" value="InterPro"/>
</dbReference>
<protein>
    <recommendedName>
        <fullName evidence="1">NADH:flavin oxidoreductase/NADH oxidase N-terminal domain-containing protein</fullName>
    </recommendedName>
</protein>